<dbReference type="PANTHER" id="PTHR11739">
    <property type="entry name" value="CITRATE SYNTHASE"/>
    <property type="match status" value="1"/>
</dbReference>
<dbReference type="NCBIfam" id="NF007128">
    <property type="entry name" value="PRK09569.1"/>
    <property type="match status" value="1"/>
</dbReference>
<evidence type="ECO:0000313" key="5">
    <source>
        <dbReference type="EMBL" id="KAK7684085.1"/>
    </source>
</evidence>
<dbReference type="InterPro" id="IPR036969">
    <property type="entry name" value="Citrate_synthase_sf"/>
</dbReference>
<feature type="active site" evidence="3">
    <location>
        <position position="348"/>
    </location>
</feature>
<dbReference type="InterPro" id="IPR016143">
    <property type="entry name" value="Citrate_synth-like_sm_a-sub"/>
</dbReference>
<evidence type="ECO:0000256" key="2">
    <source>
        <dbReference type="ARBA" id="ARBA00022679"/>
    </source>
</evidence>
<protein>
    <recommendedName>
        <fullName evidence="4">Citrate synthase</fullName>
    </recommendedName>
</protein>
<dbReference type="Pfam" id="PF00285">
    <property type="entry name" value="Citrate_synt"/>
    <property type="match status" value="1"/>
</dbReference>
<dbReference type="NCBIfam" id="TIGR01793">
    <property type="entry name" value="cit_synth_euk"/>
    <property type="match status" value="1"/>
</dbReference>
<organism evidence="5 6">
    <name type="scientific">Cerrena zonata</name>
    <dbReference type="NCBI Taxonomy" id="2478898"/>
    <lineage>
        <taxon>Eukaryota</taxon>
        <taxon>Fungi</taxon>
        <taxon>Dikarya</taxon>
        <taxon>Basidiomycota</taxon>
        <taxon>Agaricomycotina</taxon>
        <taxon>Agaricomycetes</taxon>
        <taxon>Polyporales</taxon>
        <taxon>Cerrenaceae</taxon>
        <taxon>Cerrena</taxon>
    </lineage>
</organism>
<dbReference type="Gene3D" id="1.10.580.10">
    <property type="entry name" value="Citrate Synthase, domain 1"/>
    <property type="match status" value="1"/>
</dbReference>
<keyword evidence="2 4" id="KW-0808">Transferase</keyword>
<dbReference type="InterPro" id="IPR010109">
    <property type="entry name" value="Citrate_synthase_euk"/>
</dbReference>
<sequence>MSALRSFQTAQRSSLLAKRVFGNARTYATAEPTLKARLEEILPEKLEEKKQLLKEHGKTVIGEVLLEQAYGGMRGIKGLVWEGSVLDPIEGIRFRGRTIPDIQQQLPKAPGGNEPLPEALFWLLLTGEVPSDAQTKAFSEELAARSALPKHVEELIDRSPSHLHPMAQFSIAITALESESQFTKAYAKGAHKSDYWKYTYEDSIELLAKLPNIAARIYRNVFKDGKLGAVSPNLDYGANLASLLGYGENKEFLELIRLYLTIHSDHEGGNVSAHTTHLVGSALSSPFLSLAAGLNGLAGPLHGRANQEVLEWLFKLKDDLKGDHSKEAIEKYLWDTLNSGRVVPGYGHAVLRKTDPRYTAQREFALKHMPDYDLFTLVSNIYEVAPGVLTKHGKTKNPWPNVDSHSGVLLQYYGLTEESFYTVLFGVARAFGVLPQLILDRGLGLPIERPKSFSTEKYIELVKNIGK</sequence>
<reference evidence="5 6" key="1">
    <citation type="submission" date="2022-09" db="EMBL/GenBank/DDBJ databases">
        <authorList>
            <person name="Palmer J.M."/>
        </authorList>
    </citation>
    <scope>NUCLEOTIDE SEQUENCE [LARGE SCALE GENOMIC DNA]</scope>
    <source>
        <strain evidence="5 6">DSM 7382</strain>
    </source>
</reference>
<dbReference type="FunFam" id="1.10.230.10:FF:000001">
    <property type="entry name" value="Citrate synthase"/>
    <property type="match status" value="1"/>
</dbReference>
<keyword evidence="6" id="KW-1185">Reference proteome</keyword>
<name>A0AAW0G4X4_9APHY</name>
<dbReference type="AlphaFoldDB" id="A0AAW0G4X4"/>
<dbReference type="PRINTS" id="PR00143">
    <property type="entry name" value="CITRTSNTHASE"/>
</dbReference>
<comment type="caution">
    <text evidence="5">The sequence shown here is derived from an EMBL/GenBank/DDBJ whole genome shotgun (WGS) entry which is preliminary data.</text>
</comment>
<evidence type="ECO:0000256" key="4">
    <source>
        <dbReference type="RuleBase" id="RU000441"/>
    </source>
</evidence>
<dbReference type="Gene3D" id="1.10.230.10">
    <property type="entry name" value="Cytochrome P450-Terp, domain 2"/>
    <property type="match status" value="1"/>
</dbReference>
<dbReference type="InterPro" id="IPR016142">
    <property type="entry name" value="Citrate_synth-like_lrg_a-sub"/>
</dbReference>
<dbReference type="GO" id="GO:0005759">
    <property type="term" value="C:mitochondrial matrix"/>
    <property type="evidence" value="ECO:0007669"/>
    <property type="project" value="TreeGrafter"/>
</dbReference>
<evidence type="ECO:0000256" key="1">
    <source>
        <dbReference type="ARBA" id="ARBA00010566"/>
    </source>
</evidence>
<accession>A0AAW0G4X4</accession>
<dbReference type="FunFam" id="1.10.580.10:FF:000001">
    <property type="entry name" value="Citrate synthase"/>
    <property type="match status" value="1"/>
</dbReference>
<evidence type="ECO:0000256" key="3">
    <source>
        <dbReference type="PIRSR" id="PIRSR610109-1"/>
    </source>
</evidence>
<dbReference type="GO" id="GO:0006099">
    <property type="term" value="P:tricarboxylic acid cycle"/>
    <property type="evidence" value="ECO:0007669"/>
    <property type="project" value="InterPro"/>
</dbReference>
<proteinExistence type="inferred from homology"/>
<dbReference type="PROSITE" id="PS00480">
    <property type="entry name" value="CITRATE_SYNTHASE"/>
    <property type="match status" value="1"/>
</dbReference>
<dbReference type="PANTHER" id="PTHR11739:SF8">
    <property type="entry name" value="CITRATE SYNTHASE, MITOCHONDRIAL"/>
    <property type="match status" value="1"/>
</dbReference>
<dbReference type="GO" id="GO:0046912">
    <property type="term" value="F:acyltransferase activity, acyl groups converted into alkyl on transfer"/>
    <property type="evidence" value="ECO:0007669"/>
    <property type="project" value="InterPro"/>
</dbReference>
<feature type="active site" evidence="3">
    <location>
        <position position="302"/>
    </location>
</feature>
<gene>
    <name evidence="5" type="ORF">QCA50_012727</name>
</gene>
<feature type="active site" evidence="3">
    <location>
        <position position="403"/>
    </location>
</feature>
<evidence type="ECO:0000313" key="6">
    <source>
        <dbReference type="Proteomes" id="UP001385951"/>
    </source>
</evidence>
<dbReference type="InterPro" id="IPR019810">
    <property type="entry name" value="Citrate_synthase_AS"/>
</dbReference>
<comment type="similarity">
    <text evidence="1 4">Belongs to the citrate synthase family.</text>
</comment>
<dbReference type="GO" id="GO:0005975">
    <property type="term" value="P:carbohydrate metabolic process"/>
    <property type="evidence" value="ECO:0007669"/>
    <property type="project" value="TreeGrafter"/>
</dbReference>
<dbReference type="Proteomes" id="UP001385951">
    <property type="component" value="Unassembled WGS sequence"/>
</dbReference>
<dbReference type="EMBL" id="JASBNA010000027">
    <property type="protein sequence ID" value="KAK7684085.1"/>
    <property type="molecule type" value="Genomic_DNA"/>
</dbReference>
<dbReference type="InterPro" id="IPR002020">
    <property type="entry name" value="Citrate_synthase"/>
</dbReference>
<dbReference type="GO" id="GO:0006101">
    <property type="term" value="P:citrate metabolic process"/>
    <property type="evidence" value="ECO:0007669"/>
    <property type="project" value="InterPro"/>
</dbReference>
<dbReference type="SUPFAM" id="SSF48256">
    <property type="entry name" value="Citrate synthase"/>
    <property type="match status" value="1"/>
</dbReference>